<keyword evidence="3" id="KW-1185">Reference proteome</keyword>
<dbReference type="SMART" id="SM00320">
    <property type="entry name" value="WD40"/>
    <property type="match status" value="2"/>
</dbReference>
<protein>
    <submittedName>
        <fullName evidence="2">Tectonin beta-propeller repeat-containing protein 2</fullName>
    </submittedName>
</protein>
<dbReference type="Proteomes" id="UP001228049">
    <property type="component" value="Unassembled WGS sequence"/>
</dbReference>
<feature type="compositionally biased region" description="Polar residues" evidence="1">
    <location>
        <begin position="412"/>
        <end position="424"/>
    </location>
</feature>
<comment type="caution">
    <text evidence="2">The sequence shown here is derived from an EMBL/GenBank/DDBJ whole genome shotgun (WGS) entry which is preliminary data.</text>
</comment>
<feature type="compositionally biased region" description="Basic and acidic residues" evidence="1">
    <location>
        <begin position="531"/>
        <end position="548"/>
    </location>
</feature>
<dbReference type="EMBL" id="JASDAP010000020">
    <property type="protein sequence ID" value="KAK1885639.1"/>
    <property type="molecule type" value="Genomic_DNA"/>
</dbReference>
<evidence type="ECO:0000256" key="1">
    <source>
        <dbReference type="SAM" id="MobiDB-lite"/>
    </source>
</evidence>
<dbReference type="InterPro" id="IPR036322">
    <property type="entry name" value="WD40_repeat_dom_sf"/>
</dbReference>
<name>A0AAD9BNB8_DISEL</name>
<dbReference type="GO" id="GO:0032527">
    <property type="term" value="P:protein exit from endoplasmic reticulum"/>
    <property type="evidence" value="ECO:0007669"/>
    <property type="project" value="TreeGrafter"/>
</dbReference>
<proteinExistence type="predicted"/>
<sequence length="1099" mass="120212">MAAPPPSVLREFCPLYYLLNAIPAKVQRGFRSVLVYLTAVDSSKDFVAVGSSIGMIYLFCRQHNNMHRYSLEGKSDAITAVKLLSCFDDLVAVGTASGRVAVFQLVSPLPAEGPHREIKPFCAQLRRFDVVGLHKGSVTALAWSTNGMKLFSGDDKGRVVFSSLDLDQISALLHAETGSDAAGQQAPSGRYGACFLPALCKQSDLQVFAARPGLRLWRSDVRGQVEDTRLLRALFSTQIPQFELFPRPGPIGAYRPAERQLGLLSCFLREGWILSWNEYSVYVLDCLNEVIVGALESSGDIVSVSSCDNEIFILKGDRDIIRLSSSAEGQASSCEYKYYTVPHMVDVHLSSPLATPTTLPPIGSDSSCSEGGSGTPLSDRTSLIGLDLQNQDSPEQDQNLPDAGLLPPPNSLIFQGLQNQQNPAETVPPTPDVDLLLECTFSYMHNTDGGGQEPQPMEDQDQFLSPLIGREDEEAKDEDLAAPSGLAEQIFYSTVSTLDRKPSLSSDEDGDIYCPTTGRRWDNLNGPSSETADRQVEQDPQDRDTHRPDQLAESWMGYSGPGCGILSLQVTDRYVWCLDFKGGLFCSSLPETGLNWQRFEDNVHQVAVSPSGNLLWKVEQKTLTAFACAKVSAKGKRHWYKATEQTAFVALSDDSAWIIRTNGDLYLQTGLSVERPCARSVQVDVPCVFSQVCVSGGAVWALSEHKALFYREGVTSYCSEGGGWKYDTVSISDYVVFDQGSLIQTLLAATQSVATVTRAPVERVVAFLSQHSQCQPSLVSANQRGVWVASGRNQLHLARGSLVGTFWQNVVPRGTVSSTRWTFITSSAVPHREGSLLWLAQSRKDLFCVWDQDGELRPSSVPLPPEMRCSTCLPVLMLCGFWTLRAGSVSDSVSVLSLWTQLDPAGPQPARVSCGRQNVWAVDGRGNVYFRVGTQPMNPSMMLPAWIQIEPPVQPIGVLLVSVQTSPNDRLLWALDNRGSVLVRTGLSDEMPVGTDWEAVPGLLVSQLVLSCRTVLVRCPNGDVARRYGVSDRNPAGDYWKKIPGNTNWLTVTPDDELWAVTLIGGLSRRLTKLLPQTLGRPAPSGPSLSGDDDEWELI</sequence>
<dbReference type="SUPFAM" id="SSF50978">
    <property type="entry name" value="WD40 repeat-like"/>
    <property type="match status" value="1"/>
</dbReference>
<dbReference type="GO" id="GO:0005737">
    <property type="term" value="C:cytoplasm"/>
    <property type="evidence" value="ECO:0007669"/>
    <property type="project" value="GOC"/>
</dbReference>
<evidence type="ECO:0000313" key="2">
    <source>
        <dbReference type="EMBL" id="KAK1885639.1"/>
    </source>
</evidence>
<gene>
    <name evidence="2" type="ORF">KUDE01_029360</name>
</gene>
<accession>A0AAD9BNB8</accession>
<feature type="region of interest" description="Disordered" evidence="1">
    <location>
        <begin position="356"/>
        <end position="429"/>
    </location>
</feature>
<dbReference type="PANTHER" id="PTHR23287:SF16">
    <property type="entry name" value="TECTONIN BETA-PROPELLER REPEAT-CONTAINING PROTEIN 2"/>
    <property type="match status" value="1"/>
</dbReference>
<dbReference type="AlphaFoldDB" id="A0AAD9BNB8"/>
<reference evidence="2" key="1">
    <citation type="submission" date="2023-04" db="EMBL/GenBank/DDBJ databases">
        <title>Chromosome-level genome of Chaenocephalus aceratus.</title>
        <authorList>
            <person name="Park H."/>
        </authorList>
    </citation>
    <scope>NUCLEOTIDE SEQUENCE</scope>
    <source>
        <strain evidence="2">DE</strain>
        <tissue evidence="2">Muscle</tissue>
    </source>
</reference>
<feature type="compositionally biased region" description="Polar residues" evidence="1">
    <location>
        <begin position="388"/>
        <end position="399"/>
    </location>
</feature>
<feature type="region of interest" description="Disordered" evidence="1">
    <location>
        <begin position="1078"/>
        <end position="1099"/>
    </location>
</feature>
<dbReference type="Pfam" id="PF06462">
    <property type="entry name" value="Hyd_WA"/>
    <property type="match status" value="4"/>
</dbReference>
<organism evidence="2 3">
    <name type="scientific">Dissostichus eleginoides</name>
    <name type="common">Patagonian toothfish</name>
    <name type="synonym">Dissostichus amissus</name>
    <dbReference type="NCBI Taxonomy" id="100907"/>
    <lineage>
        <taxon>Eukaryota</taxon>
        <taxon>Metazoa</taxon>
        <taxon>Chordata</taxon>
        <taxon>Craniata</taxon>
        <taxon>Vertebrata</taxon>
        <taxon>Euteleostomi</taxon>
        <taxon>Actinopterygii</taxon>
        <taxon>Neopterygii</taxon>
        <taxon>Teleostei</taxon>
        <taxon>Neoteleostei</taxon>
        <taxon>Acanthomorphata</taxon>
        <taxon>Eupercaria</taxon>
        <taxon>Perciformes</taxon>
        <taxon>Notothenioidei</taxon>
        <taxon>Nototheniidae</taxon>
        <taxon>Dissostichus</taxon>
    </lineage>
</organism>
<dbReference type="Gene3D" id="2.130.10.10">
    <property type="entry name" value="YVTN repeat-like/Quinoprotein amine dehydrogenase"/>
    <property type="match status" value="1"/>
</dbReference>
<evidence type="ECO:0000313" key="3">
    <source>
        <dbReference type="Proteomes" id="UP001228049"/>
    </source>
</evidence>
<feature type="compositionally biased region" description="Low complexity" evidence="1">
    <location>
        <begin position="356"/>
        <end position="370"/>
    </location>
</feature>
<dbReference type="InterPro" id="IPR006624">
    <property type="entry name" value="Beta-propeller_rpt_TECPR"/>
</dbReference>
<dbReference type="InterPro" id="IPR015943">
    <property type="entry name" value="WD40/YVTN_repeat-like_dom_sf"/>
</dbReference>
<feature type="region of interest" description="Disordered" evidence="1">
    <location>
        <begin position="498"/>
        <end position="548"/>
    </location>
</feature>
<dbReference type="PANTHER" id="PTHR23287">
    <property type="entry name" value="RUBY-EYE2-LIKE PROTEIN"/>
    <property type="match status" value="1"/>
</dbReference>
<dbReference type="SMART" id="SM00706">
    <property type="entry name" value="TECPR"/>
    <property type="match status" value="9"/>
</dbReference>
<dbReference type="InterPro" id="IPR001680">
    <property type="entry name" value="WD40_rpt"/>
</dbReference>